<evidence type="ECO:0000313" key="3">
    <source>
        <dbReference type="Proteomes" id="UP000579812"/>
    </source>
</evidence>
<evidence type="ECO:0000256" key="1">
    <source>
        <dbReference type="SAM" id="MobiDB-lite"/>
    </source>
</evidence>
<gene>
    <name evidence="2" type="ORF">G5714_024511</name>
</gene>
<comment type="caution">
    <text evidence="2">The sequence shown here is derived from an EMBL/GenBank/DDBJ whole genome shotgun (WGS) entry which is preliminary data.</text>
</comment>
<protein>
    <submittedName>
        <fullName evidence="2">Uncharacterized protein</fullName>
    </submittedName>
</protein>
<dbReference type="EMBL" id="JAAMOB010000025">
    <property type="protein sequence ID" value="KAF4095433.1"/>
    <property type="molecule type" value="Genomic_DNA"/>
</dbReference>
<feature type="compositionally biased region" description="Basic and acidic residues" evidence="1">
    <location>
        <begin position="75"/>
        <end position="84"/>
    </location>
</feature>
<keyword evidence="3" id="KW-1185">Reference proteome</keyword>
<proteinExistence type="predicted"/>
<reference evidence="2 3" key="1">
    <citation type="submission" date="2020-04" db="EMBL/GenBank/DDBJ databases">
        <title>Chromosome-level genome assembly of a cyprinid fish Onychostoma macrolepis by integration of Nanopore Sequencing, Bionano and Hi-C technology.</title>
        <authorList>
            <person name="Wang D."/>
        </authorList>
    </citation>
    <scope>NUCLEOTIDE SEQUENCE [LARGE SCALE GENOMIC DNA]</scope>
    <source>
        <strain evidence="2">SWU-2019</strain>
        <tissue evidence="2">Muscle</tissue>
    </source>
</reference>
<sequence>MHIVVRHAVLQSGIPIEQTPEVVIRCLIDRLGGDARALIKDFEYGSLQRPLLQAASPHCRTDLLLLCGRPKKQWQENRQSRLETRGQNQQRTGALDKAGLESGSRANTEPTIKRQKTDEKIKTGKTKTQEKHRTEKTEIKPPS</sequence>
<dbReference type="Proteomes" id="UP000579812">
    <property type="component" value="Unassembled WGS sequence"/>
</dbReference>
<name>A0A7J6BM49_9TELE</name>
<accession>A0A7J6BM49</accession>
<dbReference type="AlphaFoldDB" id="A0A7J6BM49"/>
<organism evidence="2 3">
    <name type="scientific">Onychostoma macrolepis</name>
    <dbReference type="NCBI Taxonomy" id="369639"/>
    <lineage>
        <taxon>Eukaryota</taxon>
        <taxon>Metazoa</taxon>
        <taxon>Chordata</taxon>
        <taxon>Craniata</taxon>
        <taxon>Vertebrata</taxon>
        <taxon>Euteleostomi</taxon>
        <taxon>Actinopterygii</taxon>
        <taxon>Neopterygii</taxon>
        <taxon>Teleostei</taxon>
        <taxon>Ostariophysi</taxon>
        <taxon>Cypriniformes</taxon>
        <taxon>Cyprinidae</taxon>
        <taxon>Acrossocheilinae</taxon>
        <taxon>Onychostoma</taxon>
    </lineage>
</organism>
<feature type="compositionally biased region" description="Basic and acidic residues" evidence="1">
    <location>
        <begin position="111"/>
        <end position="143"/>
    </location>
</feature>
<evidence type="ECO:0000313" key="2">
    <source>
        <dbReference type="EMBL" id="KAF4095433.1"/>
    </source>
</evidence>
<feature type="region of interest" description="Disordered" evidence="1">
    <location>
        <begin position="75"/>
        <end position="143"/>
    </location>
</feature>